<feature type="transmembrane region" description="Helical" evidence="7">
    <location>
        <begin position="12"/>
        <end position="35"/>
    </location>
</feature>
<dbReference type="PANTHER" id="PTHR30193">
    <property type="entry name" value="ABC TRANSPORTER PERMEASE PROTEIN"/>
    <property type="match status" value="1"/>
</dbReference>
<comment type="subcellular location">
    <subcellularLocation>
        <location evidence="1 7">Cell membrane</location>
        <topology evidence="1 7">Multi-pass membrane protein</topology>
    </subcellularLocation>
</comment>
<accession>A0A1M3KW14</accession>
<reference evidence="9 10" key="1">
    <citation type="submission" date="2016-09" db="EMBL/GenBank/DDBJ databases">
        <title>Genome-resolved meta-omics ties microbial dynamics to process performance in biotechnology for thiocyanate degradation.</title>
        <authorList>
            <person name="Kantor R.S."/>
            <person name="Huddy R.J."/>
            <person name="Iyer R."/>
            <person name="Thomas B.C."/>
            <person name="Brown C.T."/>
            <person name="Anantharaman K."/>
            <person name="Tringe S."/>
            <person name="Hettich R.L."/>
            <person name="Harrison S.T."/>
            <person name="Banfield J.F."/>
        </authorList>
    </citation>
    <scope>NUCLEOTIDE SEQUENCE [LARGE SCALE GENOMIC DNA]</scope>
    <source>
        <strain evidence="9">59-99</strain>
    </source>
</reference>
<sequence length="292" mass="32654">MRRGVREGAMTVTLLAPWILTLLVFWLYPLGYALVLSFSKYATLTNDMSFVGFDNYRRVFTDGTFWNALKNTVIFTFGTVPVTTVFALALASALQRRHPRLSAVFRASYFMPSVTSLVVIALIFTNLYARDGYVNALAGMMGLPYPARGWLLDTSTALGSIMAMDVWISTGYYMVLFLAGMEAIPKDLYESAELAGATRWQQFIRITLPMLKPTMLFVLVINTIKSFQIFVEVYVMTKGGPLGATTTLVYEVYVQAFEQSDMMGYACALAYVIFIILLMLSLGQMKLIGSRD</sequence>
<organism evidence="9 10">
    <name type="scientific">Candidatus Kapaibacterium thiocyanatum</name>
    <dbReference type="NCBI Taxonomy" id="1895771"/>
    <lineage>
        <taxon>Bacteria</taxon>
        <taxon>Pseudomonadati</taxon>
        <taxon>Candidatus Kapaibacteriota</taxon>
        <taxon>Candidatus Kapaibacteriia</taxon>
        <taxon>Candidatus Kapaibacteriales</taxon>
        <taxon>Candidatus Kapaibacteriaceae</taxon>
        <taxon>Candidatus Kapaibacterium</taxon>
    </lineage>
</organism>
<comment type="similarity">
    <text evidence="7">Belongs to the binding-protein-dependent transport system permease family.</text>
</comment>
<dbReference type="CDD" id="cd06261">
    <property type="entry name" value="TM_PBP2"/>
    <property type="match status" value="1"/>
</dbReference>
<feature type="transmembrane region" description="Helical" evidence="7">
    <location>
        <begin position="107"/>
        <end position="129"/>
    </location>
</feature>
<keyword evidence="5 7" id="KW-1133">Transmembrane helix</keyword>
<evidence type="ECO:0000313" key="9">
    <source>
        <dbReference type="EMBL" id="OJX56651.1"/>
    </source>
</evidence>
<feature type="domain" description="ABC transmembrane type-1" evidence="8">
    <location>
        <begin position="69"/>
        <end position="284"/>
    </location>
</feature>
<gene>
    <name evidence="9" type="ORF">BGO89_08880</name>
</gene>
<keyword evidence="6 7" id="KW-0472">Membrane</keyword>
<evidence type="ECO:0000256" key="5">
    <source>
        <dbReference type="ARBA" id="ARBA00022989"/>
    </source>
</evidence>
<evidence type="ECO:0000259" key="8">
    <source>
        <dbReference type="PROSITE" id="PS50928"/>
    </source>
</evidence>
<evidence type="ECO:0000256" key="7">
    <source>
        <dbReference type="RuleBase" id="RU363032"/>
    </source>
</evidence>
<dbReference type="InterPro" id="IPR051393">
    <property type="entry name" value="ABC_transporter_permease"/>
</dbReference>
<evidence type="ECO:0000256" key="3">
    <source>
        <dbReference type="ARBA" id="ARBA00022475"/>
    </source>
</evidence>
<dbReference type="Proteomes" id="UP000184233">
    <property type="component" value="Unassembled WGS sequence"/>
</dbReference>
<evidence type="ECO:0000256" key="1">
    <source>
        <dbReference type="ARBA" id="ARBA00004651"/>
    </source>
</evidence>
<dbReference type="GO" id="GO:0055085">
    <property type="term" value="P:transmembrane transport"/>
    <property type="evidence" value="ECO:0007669"/>
    <property type="project" value="InterPro"/>
</dbReference>
<feature type="transmembrane region" description="Helical" evidence="7">
    <location>
        <begin position="262"/>
        <end position="282"/>
    </location>
</feature>
<dbReference type="Pfam" id="PF00528">
    <property type="entry name" value="BPD_transp_1"/>
    <property type="match status" value="1"/>
</dbReference>
<comment type="caution">
    <text evidence="9">The sequence shown here is derived from an EMBL/GenBank/DDBJ whole genome shotgun (WGS) entry which is preliminary data.</text>
</comment>
<dbReference type="InterPro" id="IPR000515">
    <property type="entry name" value="MetI-like"/>
</dbReference>
<proteinExistence type="inferred from homology"/>
<keyword evidence="2 7" id="KW-0813">Transport</keyword>
<protein>
    <recommendedName>
        <fullName evidence="8">ABC transmembrane type-1 domain-containing protein</fullName>
    </recommendedName>
</protein>
<feature type="transmembrane region" description="Helical" evidence="7">
    <location>
        <begin position="215"/>
        <end position="236"/>
    </location>
</feature>
<dbReference type="STRING" id="1895771.BGO89_08880"/>
<dbReference type="Gene3D" id="1.10.3720.10">
    <property type="entry name" value="MetI-like"/>
    <property type="match status" value="1"/>
</dbReference>
<evidence type="ECO:0000256" key="4">
    <source>
        <dbReference type="ARBA" id="ARBA00022692"/>
    </source>
</evidence>
<name>A0A1M3KW14_9BACT</name>
<keyword evidence="4 7" id="KW-0812">Transmembrane</keyword>
<keyword evidence="3" id="KW-1003">Cell membrane</keyword>
<evidence type="ECO:0000313" key="10">
    <source>
        <dbReference type="Proteomes" id="UP000184233"/>
    </source>
</evidence>
<feature type="transmembrane region" description="Helical" evidence="7">
    <location>
        <begin position="149"/>
        <end position="179"/>
    </location>
</feature>
<dbReference type="PROSITE" id="PS50928">
    <property type="entry name" value="ABC_TM1"/>
    <property type="match status" value="1"/>
</dbReference>
<dbReference type="GO" id="GO:0005886">
    <property type="term" value="C:plasma membrane"/>
    <property type="evidence" value="ECO:0007669"/>
    <property type="project" value="UniProtKB-SubCell"/>
</dbReference>
<dbReference type="AlphaFoldDB" id="A0A1M3KW14"/>
<dbReference type="EMBL" id="MKVH01000024">
    <property type="protein sequence ID" value="OJX56651.1"/>
    <property type="molecule type" value="Genomic_DNA"/>
</dbReference>
<dbReference type="InterPro" id="IPR035906">
    <property type="entry name" value="MetI-like_sf"/>
</dbReference>
<dbReference type="SUPFAM" id="SSF161098">
    <property type="entry name" value="MetI-like"/>
    <property type="match status" value="1"/>
</dbReference>
<dbReference type="PANTHER" id="PTHR30193:SF41">
    <property type="entry name" value="DIACETYLCHITOBIOSE UPTAKE SYSTEM PERMEASE PROTEIN NGCF"/>
    <property type="match status" value="1"/>
</dbReference>
<feature type="transmembrane region" description="Helical" evidence="7">
    <location>
        <begin position="73"/>
        <end position="95"/>
    </location>
</feature>
<evidence type="ECO:0000256" key="2">
    <source>
        <dbReference type="ARBA" id="ARBA00022448"/>
    </source>
</evidence>
<evidence type="ECO:0000256" key="6">
    <source>
        <dbReference type="ARBA" id="ARBA00023136"/>
    </source>
</evidence>